<comment type="caution">
    <text evidence="1">The sequence shown here is derived from an EMBL/GenBank/DDBJ whole genome shotgun (WGS) entry which is preliminary data.</text>
</comment>
<accession>A0A2M7MF05</accession>
<dbReference type="Pfam" id="PF01209">
    <property type="entry name" value="Ubie_methyltran"/>
    <property type="match status" value="1"/>
</dbReference>
<protein>
    <recommendedName>
        <fullName evidence="3">Methyltransferase domain-containing protein</fullName>
    </recommendedName>
</protein>
<dbReference type="AlphaFoldDB" id="A0A2M7MF05"/>
<dbReference type="PANTHER" id="PTHR43591:SF24">
    <property type="entry name" value="2-METHOXY-6-POLYPRENYL-1,4-BENZOQUINOL METHYLASE, MITOCHONDRIAL"/>
    <property type="match status" value="1"/>
</dbReference>
<gene>
    <name evidence="1" type="ORF">COZ30_01890</name>
</gene>
<dbReference type="PANTHER" id="PTHR43591">
    <property type="entry name" value="METHYLTRANSFERASE"/>
    <property type="match status" value="1"/>
</dbReference>
<name>A0A2M7MF05_9BACT</name>
<sequence length="202" mass="23056">MFIFNYSNIIDPLLRGARAFTVKFSGAKREDKILDICCGTGDQLFYFAKLKLGIEAVGIDINPEMIKIVEKRKDRLGVKNISFLVGDAAKLPFEENSFDLALISLGLHEVEEDLRDKIISEMKRVVKENGYLIFIDFKSPFPKTLYSLFVKTVEYFAGKERFKSYIENGGLPALLEKNKLKPEKRDYLMSGLMVIIKVKNTP</sequence>
<dbReference type="InterPro" id="IPR029063">
    <property type="entry name" value="SAM-dependent_MTases_sf"/>
</dbReference>
<proteinExistence type="predicted"/>
<dbReference type="SUPFAM" id="SSF53335">
    <property type="entry name" value="S-adenosyl-L-methionine-dependent methyltransferases"/>
    <property type="match status" value="1"/>
</dbReference>
<evidence type="ECO:0000313" key="1">
    <source>
        <dbReference type="EMBL" id="PIX88081.1"/>
    </source>
</evidence>
<organism evidence="1 2">
    <name type="scientific">Candidatus Nealsonbacteria bacterium CG_4_10_14_3_um_filter_36_16</name>
    <dbReference type="NCBI Taxonomy" id="1974685"/>
    <lineage>
        <taxon>Bacteria</taxon>
        <taxon>Candidatus Nealsoniibacteriota</taxon>
    </lineage>
</organism>
<dbReference type="CDD" id="cd02440">
    <property type="entry name" value="AdoMet_MTases"/>
    <property type="match status" value="1"/>
</dbReference>
<dbReference type="Proteomes" id="UP000230064">
    <property type="component" value="Unassembled WGS sequence"/>
</dbReference>
<dbReference type="EMBL" id="PFJR01000046">
    <property type="protein sequence ID" value="PIX88081.1"/>
    <property type="molecule type" value="Genomic_DNA"/>
</dbReference>
<dbReference type="Gene3D" id="3.40.50.150">
    <property type="entry name" value="Vaccinia Virus protein VP39"/>
    <property type="match status" value="1"/>
</dbReference>
<evidence type="ECO:0000313" key="2">
    <source>
        <dbReference type="Proteomes" id="UP000230064"/>
    </source>
</evidence>
<dbReference type="GO" id="GO:0008168">
    <property type="term" value="F:methyltransferase activity"/>
    <property type="evidence" value="ECO:0007669"/>
    <property type="project" value="TreeGrafter"/>
</dbReference>
<reference evidence="2" key="1">
    <citation type="submission" date="2017-09" db="EMBL/GenBank/DDBJ databases">
        <title>Depth-based differentiation of microbial function through sediment-hosted aquifers and enrichment of novel symbionts in the deep terrestrial subsurface.</title>
        <authorList>
            <person name="Probst A.J."/>
            <person name="Ladd B."/>
            <person name="Jarett J.K."/>
            <person name="Geller-Mcgrath D.E."/>
            <person name="Sieber C.M.K."/>
            <person name="Emerson J.B."/>
            <person name="Anantharaman K."/>
            <person name="Thomas B.C."/>
            <person name="Malmstrom R."/>
            <person name="Stieglmeier M."/>
            <person name="Klingl A."/>
            <person name="Woyke T."/>
            <person name="Ryan C.M."/>
            <person name="Banfield J.F."/>
        </authorList>
    </citation>
    <scope>NUCLEOTIDE SEQUENCE [LARGE SCALE GENOMIC DNA]</scope>
</reference>
<evidence type="ECO:0008006" key="3">
    <source>
        <dbReference type="Google" id="ProtNLM"/>
    </source>
</evidence>